<dbReference type="InterPro" id="IPR050950">
    <property type="entry name" value="HTH-type_LysR_regulators"/>
</dbReference>
<evidence type="ECO:0000259" key="5">
    <source>
        <dbReference type="PROSITE" id="PS50931"/>
    </source>
</evidence>
<evidence type="ECO:0000256" key="4">
    <source>
        <dbReference type="ARBA" id="ARBA00023163"/>
    </source>
</evidence>
<dbReference type="SUPFAM" id="SSF53850">
    <property type="entry name" value="Periplasmic binding protein-like II"/>
    <property type="match status" value="1"/>
</dbReference>
<dbReference type="RefSeq" id="WP_095745001.1">
    <property type="nucleotide sequence ID" value="NZ_CP023284.1"/>
</dbReference>
<dbReference type="PANTHER" id="PTHR30419">
    <property type="entry name" value="HTH-TYPE TRANSCRIPTIONAL REGULATOR YBHD"/>
    <property type="match status" value="1"/>
</dbReference>
<dbReference type="GO" id="GO:0005829">
    <property type="term" value="C:cytosol"/>
    <property type="evidence" value="ECO:0007669"/>
    <property type="project" value="TreeGrafter"/>
</dbReference>
<dbReference type="PROSITE" id="PS50931">
    <property type="entry name" value="HTH_LYSR"/>
    <property type="match status" value="1"/>
</dbReference>
<dbReference type="Gene3D" id="3.40.190.290">
    <property type="match status" value="1"/>
</dbReference>
<dbReference type="InterPro" id="IPR036388">
    <property type="entry name" value="WH-like_DNA-bd_sf"/>
</dbReference>
<dbReference type="AlphaFoldDB" id="A0A250DJR8"/>
<dbReference type="GO" id="GO:0003700">
    <property type="term" value="F:DNA-binding transcription factor activity"/>
    <property type="evidence" value="ECO:0007669"/>
    <property type="project" value="InterPro"/>
</dbReference>
<protein>
    <submittedName>
        <fullName evidence="6">LysR family transcriptional regulator</fullName>
    </submittedName>
</protein>
<organism evidence="6 7">
    <name type="scientific">Variovorax boronicumulans</name>
    <dbReference type="NCBI Taxonomy" id="436515"/>
    <lineage>
        <taxon>Bacteria</taxon>
        <taxon>Pseudomonadati</taxon>
        <taxon>Pseudomonadota</taxon>
        <taxon>Betaproteobacteria</taxon>
        <taxon>Burkholderiales</taxon>
        <taxon>Comamonadaceae</taxon>
        <taxon>Variovorax</taxon>
    </lineage>
</organism>
<evidence type="ECO:0000313" key="7">
    <source>
        <dbReference type="Proteomes" id="UP000217154"/>
    </source>
</evidence>
<dbReference type="InterPro" id="IPR000847">
    <property type="entry name" value="LysR_HTH_N"/>
</dbReference>
<dbReference type="Pfam" id="PF03466">
    <property type="entry name" value="LysR_substrate"/>
    <property type="match status" value="1"/>
</dbReference>
<sequence>MDIQLRDLKYFEVVADTGHLGQAADKLGRTQPALTKAVQRLEEAFGSALFERKGRGIQLTAVGEVLLARARLLRGATEEALREVSDFAKGNAGHVRIGSGPIAADHVLPEVCNLLLAEAGDTRIDITVAPSMALRERLREGAIDLLIGLMPEHDPAFVTHSIVEDVVVVAASPQHPVFALPKITMKSLLQWRWVLPADPIPSRQWLDAAFQSRGLPLPAVQVNANSIPLLPRLISRTDLLSFLSRHTLGAAGREGTLREVPLKETTLRRHLGVTYRKEGYLSPAARRLVTLLRNEGAQLFSSALSGQAPAPVRHKSAIGRG</sequence>
<evidence type="ECO:0000256" key="1">
    <source>
        <dbReference type="ARBA" id="ARBA00009437"/>
    </source>
</evidence>
<name>A0A250DJR8_9BURK</name>
<dbReference type="PRINTS" id="PR00039">
    <property type="entry name" value="HTHLYSR"/>
</dbReference>
<dbReference type="InterPro" id="IPR005119">
    <property type="entry name" value="LysR_subst-bd"/>
</dbReference>
<dbReference type="FunFam" id="1.10.10.10:FF:000001">
    <property type="entry name" value="LysR family transcriptional regulator"/>
    <property type="match status" value="1"/>
</dbReference>
<evidence type="ECO:0000256" key="2">
    <source>
        <dbReference type="ARBA" id="ARBA00023015"/>
    </source>
</evidence>
<keyword evidence="4" id="KW-0804">Transcription</keyword>
<dbReference type="InterPro" id="IPR036390">
    <property type="entry name" value="WH_DNA-bd_sf"/>
</dbReference>
<dbReference type="Pfam" id="PF00126">
    <property type="entry name" value="HTH_1"/>
    <property type="match status" value="1"/>
</dbReference>
<gene>
    <name evidence="6" type="ORF">CKY39_14940</name>
</gene>
<reference evidence="6 7" key="1">
    <citation type="submission" date="2017-09" db="EMBL/GenBank/DDBJ databases">
        <title>The diverse metabolic capabilities of V. boronicumulans make it an excellent choice for continued studies on novel biodegradation.</title>
        <authorList>
            <person name="Sun S."/>
        </authorList>
    </citation>
    <scope>NUCLEOTIDE SEQUENCE [LARGE SCALE GENOMIC DNA]</scope>
    <source>
        <strain evidence="6 7">J1</strain>
    </source>
</reference>
<dbReference type="Proteomes" id="UP000217154">
    <property type="component" value="Chromosome"/>
</dbReference>
<dbReference type="EMBL" id="CP023284">
    <property type="protein sequence ID" value="ATA54371.1"/>
    <property type="molecule type" value="Genomic_DNA"/>
</dbReference>
<proteinExistence type="inferred from homology"/>
<accession>A0A250DJR8</accession>
<comment type="similarity">
    <text evidence="1">Belongs to the LysR transcriptional regulatory family.</text>
</comment>
<dbReference type="GO" id="GO:0003677">
    <property type="term" value="F:DNA binding"/>
    <property type="evidence" value="ECO:0007669"/>
    <property type="project" value="UniProtKB-KW"/>
</dbReference>
<keyword evidence="3" id="KW-0238">DNA-binding</keyword>
<dbReference type="Gene3D" id="1.10.10.10">
    <property type="entry name" value="Winged helix-like DNA-binding domain superfamily/Winged helix DNA-binding domain"/>
    <property type="match status" value="1"/>
</dbReference>
<dbReference type="SUPFAM" id="SSF46785">
    <property type="entry name" value="Winged helix' DNA-binding domain"/>
    <property type="match status" value="1"/>
</dbReference>
<feature type="domain" description="HTH lysR-type" evidence="5">
    <location>
        <begin position="1"/>
        <end position="60"/>
    </location>
</feature>
<keyword evidence="2" id="KW-0805">Transcription regulation</keyword>
<dbReference type="PANTHER" id="PTHR30419:SF8">
    <property type="entry name" value="NITROGEN ASSIMILATION TRANSCRIPTIONAL ACTIVATOR-RELATED"/>
    <property type="match status" value="1"/>
</dbReference>
<evidence type="ECO:0000256" key="3">
    <source>
        <dbReference type="ARBA" id="ARBA00023125"/>
    </source>
</evidence>
<evidence type="ECO:0000313" key="6">
    <source>
        <dbReference type="EMBL" id="ATA54371.1"/>
    </source>
</evidence>
<dbReference type="KEGG" id="vbo:CKY39_14940"/>